<organism evidence="1 2">
    <name type="scientific">Streptomyces spiralis</name>
    <dbReference type="NCBI Taxonomy" id="66376"/>
    <lineage>
        <taxon>Bacteria</taxon>
        <taxon>Bacillati</taxon>
        <taxon>Actinomycetota</taxon>
        <taxon>Actinomycetes</taxon>
        <taxon>Kitasatosporales</taxon>
        <taxon>Streptomycetaceae</taxon>
        <taxon>Streptomyces</taxon>
    </lineage>
</organism>
<dbReference type="EMBL" id="BNBC01000009">
    <property type="protein sequence ID" value="GHE70492.1"/>
    <property type="molecule type" value="Genomic_DNA"/>
</dbReference>
<keyword evidence="2" id="KW-1185">Reference proteome</keyword>
<reference evidence="1" key="1">
    <citation type="journal article" date="2014" name="Int. J. Syst. Evol. Microbiol.">
        <title>Complete genome sequence of Corynebacterium casei LMG S-19264T (=DSM 44701T), isolated from a smear-ripened cheese.</title>
        <authorList>
            <consortium name="US DOE Joint Genome Institute (JGI-PGF)"/>
            <person name="Walter F."/>
            <person name="Albersmeier A."/>
            <person name="Kalinowski J."/>
            <person name="Ruckert C."/>
        </authorList>
    </citation>
    <scope>NUCLEOTIDE SEQUENCE</scope>
    <source>
        <strain evidence="1">JCM 3302</strain>
    </source>
</reference>
<accession>A0A918ZV95</accession>
<protein>
    <submittedName>
        <fullName evidence="1">Uncharacterized protein</fullName>
    </submittedName>
</protein>
<gene>
    <name evidence="1" type="ORF">GCM10014715_25660</name>
</gene>
<dbReference type="Proteomes" id="UP000641386">
    <property type="component" value="Unassembled WGS sequence"/>
</dbReference>
<evidence type="ECO:0000313" key="2">
    <source>
        <dbReference type="Proteomes" id="UP000641386"/>
    </source>
</evidence>
<dbReference type="AlphaFoldDB" id="A0A918ZV95"/>
<evidence type="ECO:0000313" key="1">
    <source>
        <dbReference type="EMBL" id="GHE70492.1"/>
    </source>
</evidence>
<sequence>MQAKEYDSLTTAAAAPRWPACPVISLMPAPRFRWAKGPIRPFLQWTPQSAPAQQACRVLEPIWTALAQGSPERQVSLCLPETALCPRMGRALMRDTPCSEWV</sequence>
<comment type="caution">
    <text evidence="1">The sequence shown here is derived from an EMBL/GenBank/DDBJ whole genome shotgun (WGS) entry which is preliminary data.</text>
</comment>
<proteinExistence type="predicted"/>
<name>A0A918ZV95_9ACTN</name>
<reference evidence="1" key="2">
    <citation type="submission" date="2020-09" db="EMBL/GenBank/DDBJ databases">
        <authorList>
            <person name="Sun Q."/>
            <person name="Ohkuma M."/>
        </authorList>
    </citation>
    <scope>NUCLEOTIDE SEQUENCE</scope>
    <source>
        <strain evidence="1">JCM 3302</strain>
    </source>
</reference>